<dbReference type="GO" id="GO:0016491">
    <property type="term" value="F:oxidoreductase activity"/>
    <property type="evidence" value="ECO:0007669"/>
    <property type="project" value="UniProtKB-KW"/>
</dbReference>
<dbReference type="PANTHER" id="PTHR43490:SF120">
    <property type="entry name" value="OS04G0532400 PROTEIN"/>
    <property type="match status" value="1"/>
</dbReference>
<dbReference type="GO" id="GO:0016020">
    <property type="term" value="C:membrane"/>
    <property type="evidence" value="ECO:0007669"/>
    <property type="project" value="TreeGrafter"/>
</dbReference>
<dbReference type="OrthoDB" id="1933717at2759"/>
<accession>A0A8J5RDD5</accession>
<evidence type="ECO:0000256" key="3">
    <source>
        <dbReference type="ARBA" id="ARBA00023002"/>
    </source>
</evidence>
<evidence type="ECO:0000313" key="4">
    <source>
        <dbReference type="EMBL" id="KAG8044482.1"/>
    </source>
</evidence>
<proteinExistence type="inferred from homology"/>
<comment type="caution">
    <text evidence="4">The sequence shown here is derived from an EMBL/GenBank/DDBJ whole genome shotgun (WGS) entry which is preliminary data.</text>
</comment>
<dbReference type="InterPro" id="IPR002347">
    <property type="entry name" value="SDR_fam"/>
</dbReference>
<dbReference type="EMBL" id="JAAALK010000662">
    <property type="protein sequence ID" value="KAG8044482.1"/>
    <property type="molecule type" value="Genomic_DNA"/>
</dbReference>
<reference evidence="4" key="2">
    <citation type="submission" date="2021-02" db="EMBL/GenBank/DDBJ databases">
        <authorList>
            <person name="Kimball J.A."/>
            <person name="Haas M.W."/>
            <person name="Macchietto M."/>
            <person name="Kono T."/>
            <person name="Duquette J."/>
            <person name="Shao M."/>
        </authorList>
    </citation>
    <scope>NUCLEOTIDE SEQUENCE</scope>
    <source>
        <tissue evidence="4">Fresh leaf tissue</tissue>
    </source>
</reference>
<name>A0A8J5RDD5_ZIZPA</name>
<protein>
    <submittedName>
        <fullName evidence="4">Uncharacterized protein</fullName>
    </submittedName>
</protein>
<evidence type="ECO:0000256" key="2">
    <source>
        <dbReference type="ARBA" id="ARBA00022857"/>
    </source>
</evidence>
<keyword evidence="3" id="KW-0560">Oxidoreductase</keyword>
<dbReference type="Pfam" id="PF00106">
    <property type="entry name" value="adh_short"/>
    <property type="match status" value="1"/>
</dbReference>
<evidence type="ECO:0000313" key="5">
    <source>
        <dbReference type="Proteomes" id="UP000729402"/>
    </source>
</evidence>
<dbReference type="Proteomes" id="UP000729402">
    <property type="component" value="Unassembled WGS sequence"/>
</dbReference>
<dbReference type="PANTHER" id="PTHR43490">
    <property type="entry name" value="(+)-NEOMENTHOL DEHYDROGENASE"/>
    <property type="match status" value="1"/>
</dbReference>
<gene>
    <name evidence="4" type="ORF">GUJ93_ZPchr0497g7031</name>
</gene>
<reference evidence="4" key="1">
    <citation type="journal article" date="2021" name="bioRxiv">
        <title>Whole Genome Assembly and Annotation of Northern Wild Rice, Zizania palustris L., Supports a Whole Genome Duplication in the Zizania Genus.</title>
        <authorList>
            <person name="Haas M."/>
            <person name="Kono T."/>
            <person name="Macchietto M."/>
            <person name="Millas R."/>
            <person name="McGilp L."/>
            <person name="Shao M."/>
            <person name="Duquette J."/>
            <person name="Hirsch C.N."/>
            <person name="Kimball J."/>
        </authorList>
    </citation>
    <scope>NUCLEOTIDE SEQUENCE</scope>
    <source>
        <tissue evidence="4">Fresh leaf tissue</tissue>
    </source>
</reference>
<dbReference type="AlphaFoldDB" id="A0A8J5RDD5"/>
<keyword evidence="5" id="KW-1185">Reference proteome</keyword>
<comment type="similarity">
    <text evidence="1">Belongs to the short-chain dehydrogenases/reductases (SDR) family.</text>
</comment>
<sequence>MAVEVHHRRSSISNFDGMDKQQRIEWMNKQVQQTYDAAKNGVQTNFYGATHVIRALLPLLLSSPEGRIVNVSSDFGLLRNVNNEDLKNELDDVDNLTEEWLDELLDKFLKDFKAGMLEAHGWPTTFAAYKMAKVAMNAYTRMLARRHPSLCINSAHPGYVKTDLTMNSGFLTTEEGGRNIVTVVLQPDGGPTGAFFDEGREASFA</sequence>
<keyword evidence="2" id="KW-0521">NADP</keyword>
<evidence type="ECO:0000256" key="1">
    <source>
        <dbReference type="ARBA" id="ARBA00006484"/>
    </source>
</evidence>
<organism evidence="4 5">
    <name type="scientific">Zizania palustris</name>
    <name type="common">Northern wild rice</name>
    <dbReference type="NCBI Taxonomy" id="103762"/>
    <lineage>
        <taxon>Eukaryota</taxon>
        <taxon>Viridiplantae</taxon>
        <taxon>Streptophyta</taxon>
        <taxon>Embryophyta</taxon>
        <taxon>Tracheophyta</taxon>
        <taxon>Spermatophyta</taxon>
        <taxon>Magnoliopsida</taxon>
        <taxon>Liliopsida</taxon>
        <taxon>Poales</taxon>
        <taxon>Poaceae</taxon>
        <taxon>BOP clade</taxon>
        <taxon>Oryzoideae</taxon>
        <taxon>Oryzeae</taxon>
        <taxon>Zizaniinae</taxon>
        <taxon>Zizania</taxon>
    </lineage>
</organism>